<dbReference type="SUPFAM" id="SSF53850">
    <property type="entry name" value="Periplasmic binding protein-like II"/>
    <property type="match status" value="1"/>
</dbReference>
<evidence type="ECO:0000256" key="1">
    <source>
        <dbReference type="ARBA" id="ARBA00004123"/>
    </source>
</evidence>
<evidence type="ECO:0000256" key="4">
    <source>
        <dbReference type="ARBA" id="ARBA00022692"/>
    </source>
</evidence>
<evidence type="ECO:0000256" key="6">
    <source>
        <dbReference type="ARBA" id="ARBA00023136"/>
    </source>
</evidence>
<keyword evidence="4 9" id="KW-0812">Transmembrane</keyword>
<evidence type="ECO:0000256" key="2">
    <source>
        <dbReference type="ARBA" id="ARBA00004651"/>
    </source>
</evidence>
<reference evidence="10" key="1">
    <citation type="submission" date="2023-10" db="EMBL/GenBank/DDBJ databases">
        <title>Genome assemblies of two species of porcelain crab, Petrolisthes cinctipes and Petrolisthes manimaculis (Anomura: Porcellanidae).</title>
        <authorList>
            <person name="Angst P."/>
        </authorList>
    </citation>
    <scope>NUCLEOTIDE SEQUENCE</scope>
    <source>
        <strain evidence="10">PB745_01</strain>
        <tissue evidence="10">Gill</tissue>
    </source>
</reference>
<dbReference type="InterPro" id="IPR009057">
    <property type="entry name" value="Homeodomain-like_sf"/>
</dbReference>
<dbReference type="SUPFAM" id="SSF46689">
    <property type="entry name" value="Homeodomain-like"/>
    <property type="match status" value="1"/>
</dbReference>
<gene>
    <name evidence="10" type="ORF">Pcinc_032574</name>
</gene>
<proteinExistence type="predicted"/>
<keyword evidence="5 9" id="KW-1133">Transmembrane helix</keyword>
<comment type="subcellular location">
    <subcellularLocation>
        <location evidence="2">Cell membrane</location>
        <topology evidence="2">Multi-pass membrane protein</topology>
    </subcellularLocation>
    <subcellularLocation>
        <location evidence="1">Nucleus</location>
    </subcellularLocation>
</comment>
<keyword evidence="3" id="KW-1003">Cell membrane</keyword>
<accession>A0AAE1EUA1</accession>
<dbReference type="Pfam" id="PF13384">
    <property type="entry name" value="HTH_23"/>
    <property type="match status" value="1"/>
</dbReference>
<dbReference type="Proteomes" id="UP001286313">
    <property type="component" value="Unassembled WGS sequence"/>
</dbReference>
<dbReference type="GO" id="GO:0005886">
    <property type="term" value="C:plasma membrane"/>
    <property type="evidence" value="ECO:0007669"/>
    <property type="project" value="UniProtKB-SubCell"/>
</dbReference>
<evidence type="ECO:0000256" key="5">
    <source>
        <dbReference type="ARBA" id="ARBA00022989"/>
    </source>
</evidence>
<organism evidence="10 11">
    <name type="scientific">Petrolisthes cinctipes</name>
    <name type="common">Flat porcelain crab</name>
    <dbReference type="NCBI Taxonomy" id="88211"/>
    <lineage>
        <taxon>Eukaryota</taxon>
        <taxon>Metazoa</taxon>
        <taxon>Ecdysozoa</taxon>
        <taxon>Arthropoda</taxon>
        <taxon>Crustacea</taxon>
        <taxon>Multicrustacea</taxon>
        <taxon>Malacostraca</taxon>
        <taxon>Eumalacostraca</taxon>
        <taxon>Eucarida</taxon>
        <taxon>Decapoda</taxon>
        <taxon>Pleocyemata</taxon>
        <taxon>Anomura</taxon>
        <taxon>Galatheoidea</taxon>
        <taxon>Porcellanidae</taxon>
        <taxon>Petrolisthes</taxon>
    </lineage>
</organism>
<feature type="transmembrane region" description="Helical" evidence="9">
    <location>
        <begin position="331"/>
        <end position="349"/>
    </location>
</feature>
<dbReference type="Gene3D" id="1.10.287.70">
    <property type="match status" value="1"/>
</dbReference>
<keyword evidence="6 9" id="KW-0472">Membrane</keyword>
<keyword evidence="7" id="KW-0675">Receptor</keyword>
<dbReference type="InterPro" id="IPR052192">
    <property type="entry name" value="Insect_Ionotropic_Sensory_Rcpt"/>
</dbReference>
<dbReference type="PANTHER" id="PTHR42643">
    <property type="entry name" value="IONOTROPIC RECEPTOR 20A-RELATED"/>
    <property type="match status" value="1"/>
</dbReference>
<dbReference type="AlphaFoldDB" id="A0AAE1EUA1"/>
<keyword evidence="8" id="KW-0325">Glycoprotein</keyword>
<sequence>MDRGITNAPAVVAERAKIVWLWLRGASARTVSQQTGASLSTVYRWIRRWQEEGSVRTRPFHKAKRKTPWCVGPNKQTDFMDKWWSQQLVLVAVLVVKGTSTGMAETQQQLVGVLVGQVVEKHIPPGCHLVLMTHTLHSPIVQEVISLLERNGLWKLSDTRVVVVGGTTTHPRAVLLHPSLRNTIHAVHLTLFLDQSSNFMGHRLRVVSVPFFPYMAYKKESDHPGGPITPTDSVDKRLLSTIAGKLNVSFDNFEEPSRGFGLAKDGKFNGLVGFLQREEADFCTMLGATADRLRVLDYIRTYPSELMTITSLNPPPFPQHSALIRPFEKEVWASLLVGVVVWGIVFWVMQQFWVSVTARQRSIQFSKTLLYGWGALLEQPPLDPSVSLSGQVLLLKFRII</sequence>
<comment type="caution">
    <text evidence="10">The sequence shown here is derived from an EMBL/GenBank/DDBJ whole genome shotgun (WGS) entry which is preliminary data.</text>
</comment>
<evidence type="ECO:0000256" key="7">
    <source>
        <dbReference type="ARBA" id="ARBA00023170"/>
    </source>
</evidence>
<evidence type="ECO:0000313" key="10">
    <source>
        <dbReference type="EMBL" id="KAK3861467.1"/>
    </source>
</evidence>
<dbReference type="EMBL" id="JAWQEG010004484">
    <property type="protein sequence ID" value="KAK3861467.1"/>
    <property type="molecule type" value="Genomic_DNA"/>
</dbReference>
<keyword evidence="11" id="KW-1185">Reference proteome</keyword>
<dbReference type="Gene3D" id="3.40.190.10">
    <property type="entry name" value="Periplasmic binding protein-like II"/>
    <property type="match status" value="1"/>
</dbReference>
<dbReference type="InterPro" id="IPR036388">
    <property type="entry name" value="WH-like_DNA-bd_sf"/>
</dbReference>
<evidence type="ECO:0000256" key="8">
    <source>
        <dbReference type="ARBA" id="ARBA00023180"/>
    </source>
</evidence>
<name>A0AAE1EUA1_PETCI</name>
<dbReference type="PANTHER" id="PTHR42643:SF24">
    <property type="entry name" value="IONOTROPIC RECEPTOR 60A"/>
    <property type="match status" value="1"/>
</dbReference>
<dbReference type="Gene3D" id="1.10.10.10">
    <property type="entry name" value="Winged helix-like DNA-binding domain superfamily/Winged helix DNA-binding domain"/>
    <property type="match status" value="1"/>
</dbReference>
<protein>
    <submittedName>
        <fullName evidence="10">Uncharacterized protein</fullName>
    </submittedName>
</protein>
<evidence type="ECO:0000256" key="3">
    <source>
        <dbReference type="ARBA" id="ARBA00022475"/>
    </source>
</evidence>
<dbReference type="GO" id="GO:0005634">
    <property type="term" value="C:nucleus"/>
    <property type="evidence" value="ECO:0007669"/>
    <property type="project" value="UniProtKB-SubCell"/>
</dbReference>
<evidence type="ECO:0000313" key="11">
    <source>
        <dbReference type="Proteomes" id="UP001286313"/>
    </source>
</evidence>
<evidence type="ECO:0000256" key="9">
    <source>
        <dbReference type="SAM" id="Phobius"/>
    </source>
</evidence>